<dbReference type="Proteomes" id="UP000198995">
    <property type="component" value="Unassembled WGS sequence"/>
</dbReference>
<accession>A0A1G6VW69</accession>
<evidence type="ECO:0000313" key="2">
    <source>
        <dbReference type="Proteomes" id="UP000198995"/>
    </source>
</evidence>
<organism evidence="1 2">
    <name type="scientific">Peptococcus niger</name>
    <dbReference type="NCBI Taxonomy" id="2741"/>
    <lineage>
        <taxon>Bacteria</taxon>
        <taxon>Bacillati</taxon>
        <taxon>Bacillota</taxon>
        <taxon>Clostridia</taxon>
        <taxon>Eubacteriales</taxon>
        <taxon>Peptococcaceae</taxon>
        <taxon>Peptococcus</taxon>
    </lineage>
</organism>
<name>A0A1G6VW69_PEPNI</name>
<evidence type="ECO:0000313" key="1">
    <source>
        <dbReference type="EMBL" id="SDD57930.1"/>
    </source>
</evidence>
<dbReference type="AlphaFoldDB" id="A0A1G6VW69"/>
<reference evidence="1 2" key="1">
    <citation type="submission" date="2016-10" db="EMBL/GenBank/DDBJ databases">
        <authorList>
            <person name="de Groot N.N."/>
        </authorList>
    </citation>
    <scope>NUCLEOTIDE SEQUENCE [LARGE SCALE GENOMIC DNA]</scope>
    <source>
        <strain evidence="1 2">DSM 20475</strain>
    </source>
</reference>
<dbReference type="EMBL" id="FNAF01000004">
    <property type="protein sequence ID" value="SDD57930.1"/>
    <property type="molecule type" value="Genomic_DNA"/>
</dbReference>
<keyword evidence="2" id="KW-1185">Reference proteome</keyword>
<gene>
    <name evidence="1" type="ORF">SAMN04489866_104161</name>
</gene>
<dbReference type="OrthoDB" id="9789120at2"/>
<proteinExistence type="predicted"/>
<sequence length="117" mass="13233">MDNYTFGFRIDEHGNYGSWRYQNMSEAAEYLTGSPDGKCRLIGLAHSDLKDRFVALMPEEPDKRADVNLIGSTFALGLIKGKMVVFSYGNDGVRSVSRAENDYLRQIIQDITGKDFR</sequence>
<dbReference type="STRING" id="2741.SAMN04489866_104161"/>
<protein>
    <submittedName>
        <fullName evidence="1">Uncharacterized protein</fullName>
    </submittedName>
</protein>
<dbReference type="RefSeq" id="WP_091791621.1">
    <property type="nucleotide sequence ID" value="NZ_FNAF01000004.1"/>
</dbReference>